<dbReference type="Proteomes" id="UP000529946">
    <property type="component" value="Unassembled WGS sequence"/>
</dbReference>
<evidence type="ECO:0000256" key="4">
    <source>
        <dbReference type="ARBA" id="ARBA00022692"/>
    </source>
</evidence>
<evidence type="ECO:0000256" key="6">
    <source>
        <dbReference type="ARBA" id="ARBA00023077"/>
    </source>
</evidence>
<keyword evidence="3" id="KW-1134">Transmembrane beta strand</keyword>
<evidence type="ECO:0000256" key="1">
    <source>
        <dbReference type="ARBA" id="ARBA00004571"/>
    </source>
</evidence>
<dbReference type="RefSeq" id="WP_183203109.1">
    <property type="nucleotide sequence ID" value="NZ_BAAAER010000004.1"/>
</dbReference>
<organism evidence="14 15">
    <name type="scientific">Brevundimonas lenta</name>
    <dbReference type="NCBI Taxonomy" id="424796"/>
    <lineage>
        <taxon>Bacteria</taxon>
        <taxon>Pseudomonadati</taxon>
        <taxon>Pseudomonadota</taxon>
        <taxon>Alphaproteobacteria</taxon>
        <taxon>Caulobacterales</taxon>
        <taxon>Caulobacteraceae</taxon>
        <taxon>Brevundimonas</taxon>
    </lineage>
</organism>
<proteinExistence type="inferred from homology"/>
<evidence type="ECO:0000313" key="15">
    <source>
        <dbReference type="Proteomes" id="UP000529946"/>
    </source>
</evidence>
<keyword evidence="9" id="KW-0998">Cell outer membrane</keyword>
<evidence type="ECO:0000256" key="11">
    <source>
        <dbReference type="SAM" id="SignalP"/>
    </source>
</evidence>
<comment type="subcellular location">
    <subcellularLocation>
        <location evidence="1">Cell outer membrane</location>
        <topology evidence="1">Multi-pass membrane protein</topology>
    </subcellularLocation>
</comment>
<name>A0A7W6JD41_9CAUL</name>
<keyword evidence="4" id="KW-0812">Transmembrane</keyword>
<dbReference type="GO" id="GO:0044718">
    <property type="term" value="P:siderophore transmembrane transport"/>
    <property type="evidence" value="ECO:0007669"/>
    <property type="project" value="TreeGrafter"/>
</dbReference>
<comment type="similarity">
    <text evidence="10">Belongs to the TonB-dependent receptor family.</text>
</comment>
<dbReference type="InterPro" id="IPR037066">
    <property type="entry name" value="Plug_dom_sf"/>
</dbReference>
<gene>
    <name evidence="14" type="ORF">GGR12_000812</name>
</gene>
<evidence type="ECO:0000256" key="9">
    <source>
        <dbReference type="ARBA" id="ARBA00023237"/>
    </source>
</evidence>
<dbReference type="InterPro" id="IPR036942">
    <property type="entry name" value="Beta-barrel_TonB_sf"/>
</dbReference>
<dbReference type="PANTHER" id="PTHR30069:SF29">
    <property type="entry name" value="HEMOGLOBIN AND HEMOGLOBIN-HAPTOGLOBIN-BINDING PROTEIN 1-RELATED"/>
    <property type="match status" value="1"/>
</dbReference>
<keyword evidence="2" id="KW-0813">Transport</keyword>
<feature type="signal peptide" evidence="11">
    <location>
        <begin position="1"/>
        <end position="17"/>
    </location>
</feature>
<accession>A0A7W6JD41</accession>
<keyword evidence="7 10" id="KW-0472">Membrane</keyword>
<dbReference type="InterPro" id="IPR039426">
    <property type="entry name" value="TonB-dep_rcpt-like"/>
</dbReference>
<keyword evidence="8" id="KW-0675">Receptor</keyword>
<feature type="chain" id="PRO_5031026245" description="TonB-dependent receptor" evidence="11">
    <location>
        <begin position="18"/>
        <end position="669"/>
    </location>
</feature>
<sequence>MATSLLLAMAGAGGALAQTAPGGVTVFAPEAFADSAPRTAGDMLDRVPGFSVIEADADVRGYSGALGNVLIDGARPASKRQDIGDMLDRIPAASVERIELIRGGAAGVDMGGYAVVANIVRRRIATSEGAAEGGLVAWTDGSTGFQGEAEYARTWDGQSLELTLKFEPELDDETGDGVIDEFGPDGALEETSRLDMHTRLETAEAGAAWQRAIGGGQFTATGALRREDMEARTRIEESGGDAEAVDESETFDEVEFGVRYQRPVAERLTAEVMASQRLGWVDAQESSLENGDAERFAETSEAGESIVRVELVNERSDTLTVTAGLEGAFNFLESEARLEENGVPVDLPGSDVRIEERRAEASVGGSWKPSDRWLVEAGVRLETSQISQTGDTPLDRSFFYPKPRAAVTWNAGDSDRLRLSVSREIGQLDFGDFVASASLDQDVVSAGNAELEPDKTWRAALSWEHRFGSDAALTLTWTHDEIEDVVDRILIVTPTDVFDAPGNIGDGRRDTLTAELSAPLDRLGLAGGHLRTWMEWRDSEVVDPVTGERRRISDEEPFEGWIELTQDIPSMGLNWGVSFDPLAEHSTEYRFDEVTRASEATSWSIHVEQRIGEHWRLRAEVADLFGREFIETREKYDGPRSTTPLDEIERRRWEQPGYVSLTLRRSVGG</sequence>
<dbReference type="InterPro" id="IPR012910">
    <property type="entry name" value="Plug_dom"/>
</dbReference>
<keyword evidence="5 11" id="KW-0732">Signal</keyword>
<dbReference type="AlphaFoldDB" id="A0A7W6JD41"/>
<evidence type="ECO:0000256" key="8">
    <source>
        <dbReference type="ARBA" id="ARBA00023170"/>
    </source>
</evidence>
<dbReference type="PANTHER" id="PTHR30069">
    <property type="entry name" value="TONB-DEPENDENT OUTER MEMBRANE RECEPTOR"/>
    <property type="match status" value="1"/>
</dbReference>
<dbReference type="Pfam" id="PF07715">
    <property type="entry name" value="Plug"/>
    <property type="match status" value="1"/>
</dbReference>
<evidence type="ECO:0000256" key="5">
    <source>
        <dbReference type="ARBA" id="ARBA00022729"/>
    </source>
</evidence>
<comment type="caution">
    <text evidence="14">The sequence shown here is derived from an EMBL/GenBank/DDBJ whole genome shotgun (WGS) entry which is preliminary data.</text>
</comment>
<evidence type="ECO:0000313" key="14">
    <source>
        <dbReference type="EMBL" id="MBB4081973.1"/>
    </source>
</evidence>
<evidence type="ECO:0000256" key="2">
    <source>
        <dbReference type="ARBA" id="ARBA00022448"/>
    </source>
</evidence>
<dbReference type="GO" id="GO:0015344">
    <property type="term" value="F:siderophore uptake transmembrane transporter activity"/>
    <property type="evidence" value="ECO:0007669"/>
    <property type="project" value="TreeGrafter"/>
</dbReference>
<reference evidence="14 15" key="1">
    <citation type="submission" date="2020-08" db="EMBL/GenBank/DDBJ databases">
        <title>Genomic Encyclopedia of Type Strains, Phase IV (KMG-IV): sequencing the most valuable type-strain genomes for metagenomic binning, comparative biology and taxonomic classification.</title>
        <authorList>
            <person name="Goeker M."/>
        </authorList>
    </citation>
    <scope>NUCLEOTIDE SEQUENCE [LARGE SCALE GENOMIC DNA]</scope>
    <source>
        <strain evidence="14 15">DSM 23960</strain>
    </source>
</reference>
<dbReference type="Gene3D" id="2.40.170.20">
    <property type="entry name" value="TonB-dependent receptor, beta-barrel domain"/>
    <property type="match status" value="1"/>
</dbReference>
<keyword evidence="15" id="KW-1185">Reference proteome</keyword>
<evidence type="ECO:0000256" key="7">
    <source>
        <dbReference type="ARBA" id="ARBA00023136"/>
    </source>
</evidence>
<dbReference type="EMBL" id="JACIDM010000001">
    <property type="protein sequence ID" value="MBB4081973.1"/>
    <property type="molecule type" value="Genomic_DNA"/>
</dbReference>
<evidence type="ECO:0008006" key="16">
    <source>
        <dbReference type="Google" id="ProtNLM"/>
    </source>
</evidence>
<dbReference type="InterPro" id="IPR000531">
    <property type="entry name" value="Beta-barrel_TonB"/>
</dbReference>
<feature type="domain" description="TonB-dependent receptor plug" evidence="13">
    <location>
        <begin position="18"/>
        <end position="112"/>
    </location>
</feature>
<feature type="domain" description="TonB-dependent receptor-like beta-barrel" evidence="12">
    <location>
        <begin position="350"/>
        <end position="621"/>
    </location>
</feature>
<evidence type="ECO:0000256" key="3">
    <source>
        <dbReference type="ARBA" id="ARBA00022452"/>
    </source>
</evidence>
<dbReference type="Pfam" id="PF00593">
    <property type="entry name" value="TonB_dep_Rec_b-barrel"/>
    <property type="match status" value="1"/>
</dbReference>
<dbReference type="Gene3D" id="2.170.130.10">
    <property type="entry name" value="TonB-dependent receptor, plug domain"/>
    <property type="match status" value="1"/>
</dbReference>
<evidence type="ECO:0000259" key="12">
    <source>
        <dbReference type="Pfam" id="PF00593"/>
    </source>
</evidence>
<evidence type="ECO:0000259" key="13">
    <source>
        <dbReference type="Pfam" id="PF07715"/>
    </source>
</evidence>
<evidence type="ECO:0000256" key="10">
    <source>
        <dbReference type="RuleBase" id="RU003357"/>
    </source>
</evidence>
<keyword evidence="6 10" id="KW-0798">TonB box</keyword>
<protein>
    <recommendedName>
        <fullName evidence="16">TonB-dependent receptor</fullName>
    </recommendedName>
</protein>
<dbReference type="GO" id="GO:0009279">
    <property type="term" value="C:cell outer membrane"/>
    <property type="evidence" value="ECO:0007669"/>
    <property type="project" value="UniProtKB-SubCell"/>
</dbReference>
<dbReference type="SUPFAM" id="SSF56935">
    <property type="entry name" value="Porins"/>
    <property type="match status" value="1"/>
</dbReference>